<dbReference type="AlphaFoldDB" id="A0A3S4LXT3"/>
<reference evidence="1 2" key="1">
    <citation type="submission" date="2018-12" db="EMBL/GenBank/DDBJ databases">
        <authorList>
            <consortium name="Pathogen Informatics"/>
        </authorList>
    </citation>
    <scope>NUCLEOTIDE SEQUENCE [LARGE SCALE GENOMIC DNA]</scope>
    <source>
        <strain evidence="1 2">NCTC11432</strain>
    </source>
</reference>
<dbReference type="KEGG" id="cgle:NCTC11432_00157"/>
<protein>
    <submittedName>
        <fullName evidence="1">Uncharacterized protein</fullName>
    </submittedName>
</protein>
<dbReference type="EMBL" id="LR134289">
    <property type="protein sequence ID" value="VEE04587.1"/>
    <property type="molecule type" value="Genomic_DNA"/>
</dbReference>
<dbReference type="Proteomes" id="UP000279227">
    <property type="component" value="Chromosome"/>
</dbReference>
<evidence type="ECO:0000313" key="1">
    <source>
        <dbReference type="EMBL" id="VEE04587.1"/>
    </source>
</evidence>
<accession>A0A3S4LXT3</accession>
<evidence type="ECO:0000313" key="2">
    <source>
        <dbReference type="Proteomes" id="UP000279227"/>
    </source>
</evidence>
<name>A0A3S4LXT3_CHRGE</name>
<sequence>MIPLILPALAEIGVDMNEFKCLTEKRVLLQ</sequence>
<organism evidence="1 2">
    <name type="scientific">Chryseobacterium gleum</name>
    <name type="common">Flavobacterium gleum</name>
    <dbReference type="NCBI Taxonomy" id="250"/>
    <lineage>
        <taxon>Bacteria</taxon>
        <taxon>Pseudomonadati</taxon>
        <taxon>Bacteroidota</taxon>
        <taxon>Flavobacteriia</taxon>
        <taxon>Flavobacteriales</taxon>
        <taxon>Weeksellaceae</taxon>
        <taxon>Chryseobacterium group</taxon>
        <taxon>Chryseobacterium</taxon>
    </lineage>
</organism>
<gene>
    <name evidence="1" type="ORF">NCTC11432_00157</name>
</gene>
<proteinExistence type="predicted"/>